<reference evidence="2 3" key="1">
    <citation type="submission" date="2019-01" db="EMBL/GenBank/DDBJ databases">
        <authorList>
            <person name="Sayadi A."/>
        </authorList>
    </citation>
    <scope>NUCLEOTIDE SEQUENCE [LARGE SCALE GENOMIC DNA]</scope>
</reference>
<dbReference type="InterPro" id="IPR011072">
    <property type="entry name" value="HR1_rho-bd"/>
</dbReference>
<dbReference type="EMBL" id="CAACVG010010048">
    <property type="protein sequence ID" value="VEN54822.1"/>
    <property type="molecule type" value="Genomic_DNA"/>
</dbReference>
<evidence type="ECO:0000259" key="1">
    <source>
        <dbReference type="Pfam" id="PF02185"/>
    </source>
</evidence>
<evidence type="ECO:0000313" key="3">
    <source>
        <dbReference type="Proteomes" id="UP000410492"/>
    </source>
</evidence>
<evidence type="ECO:0000313" key="2">
    <source>
        <dbReference type="EMBL" id="VEN54822.1"/>
    </source>
</evidence>
<dbReference type="Proteomes" id="UP000410492">
    <property type="component" value="Unassembled WGS sequence"/>
</dbReference>
<dbReference type="SUPFAM" id="SSF46585">
    <property type="entry name" value="HR1 repeat"/>
    <property type="match status" value="1"/>
</dbReference>
<dbReference type="Gene3D" id="1.10.287.160">
    <property type="entry name" value="HR1 repeat"/>
    <property type="match status" value="1"/>
</dbReference>
<dbReference type="AlphaFoldDB" id="A0A653D3S4"/>
<feature type="domain" description="REM-1" evidence="1">
    <location>
        <begin position="22"/>
        <end position="55"/>
    </location>
</feature>
<name>A0A653D3S4_CALMS</name>
<accession>A0A653D3S4</accession>
<keyword evidence="3" id="KW-1185">Reference proteome</keyword>
<organism evidence="2 3">
    <name type="scientific">Callosobruchus maculatus</name>
    <name type="common">Southern cowpea weevil</name>
    <name type="synonym">Pulse bruchid</name>
    <dbReference type="NCBI Taxonomy" id="64391"/>
    <lineage>
        <taxon>Eukaryota</taxon>
        <taxon>Metazoa</taxon>
        <taxon>Ecdysozoa</taxon>
        <taxon>Arthropoda</taxon>
        <taxon>Hexapoda</taxon>
        <taxon>Insecta</taxon>
        <taxon>Pterygota</taxon>
        <taxon>Neoptera</taxon>
        <taxon>Endopterygota</taxon>
        <taxon>Coleoptera</taxon>
        <taxon>Polyphaga</taxon>
        <taxon>Cucujiformia</taxon>
        <taxon>Chrysomeloidea</taxon>
        <taxon>Chrysomelidae</taxon>
        <taxon>Bruchinae</taxon>
        <taxon>Bruchini</taxon>
        <taxon>Callosobruchus</taxon>
    </lineage>
</organism>
<protein>
    <recommendedName>
        <fullName evidence="1">REM-1 domain-containing protein</fullName>
    </recommendedName>
</protein>
<dbReference type="OrthoDB" id="7676303at2759"/>
<dbReference type="GO" id="GO:0007165">
    <property type="term" value="P:signal transduction"/>
    <property type="evidence" value="ECO:0007669"/>
    <property type="project" value="InterPro"/>
</dbReference>
<sequence>MIQSITGKDKKLLDFEAPLDERIEDLKHRLRVETAVVEGAKNVIRLLQNSSKDKGDKKALTEKDIPSP</sequence>
<dbReference type="Pfam" id="PF02185">
    <property type="entry name" value="HR1"/>
    <property type="match status" value="1"/>
</dbReference>
<proteinExistence type="predicted"/>
<gene>
    <name evidence="2" type="ORF">CALMAC_LOCUS14201</name>
</gene>
<dbReference type="InterPro" id="IPR036274">
    <property type="entry name" value="HR1_rpt_sf"/>
</dbReference>